<feature type="region of interest" description="Disordered" evidence="1">
    <location>
        <begin position="1"/>
        <end position="39"/>
    </location>
</feature>
<proteinExistence type="predicted"/>
<gene>
    <name evidence="2" type="ORF">JOE58_001900</name>
</gene>
<protein>
    <submittedName>
        <fullName evidence="2">Uncharacterized protein</fullName>
    </submittedName>
</protein>
<organism evidence="2 3">
    <name type="scientific">Curtobacterium luteum</name>
    <dbReference type="NCBI Taxonomy" id="33881"/>
    <lineage>
        <taxon>Bacteria</taxon>
        <taxon>Bacillati</taxon>
        <taxon>Actinomycetota</taxon>
        <taxon>Actinomycetes</taxon>
        <taxon>Micrococcales</taxon>
        <taxon>Microbacteriaceae</taxon>
        <taxon>Curtobacterium</taxon>
    </lineage>
</organism>
<accession>A0ABS2RUI0</accession>
<keyword evidence="3" id="KW-1185">Reference proteome</keyword>
<name>A0ABS2RUI0_9MICO</name>
<reference evidence="2 3" key="1">
    <citation type="submission" date="2021-01" db="EMBL/GenBank/DDBJ databases">
        <title>Sequencing the genomes of 1000 actinobacteria strains.</title>
        <authorList>
            <person name="Klenk H.-P."/>
        </authorList>
    </citation>
    <scope>NUCLEOTIDE SEQUENCE [LARGE SCALE GENOMIC DNA]</scope>
    <source>
        <strain evidence="2 3">DSM 20542</strain>
    </source>
</reference>
<evidence type="ECO:0000313" key="2">
    <source>
        <dbReference type="EMBL" id="MBM7802649.1"/>
    </source>
</evidence>
<feature type="compositionally biased region" description="Basic and acidic residues" evidence="1">
    <location>
        <begin position="12"/>
        <end position="21"/>
    </location>
</feature>
<comment type="caution">
    <text evidence="2">The sequence shown here is derived from an EMBL/GenBank/DDBJ whole genome shotgun (WGS) entry which is preliminary data.</text>
</comment>
<dbReference type="Proteomes" id="UP000746584">
    <property type="component" value="Unassembled WGS sequence"/>
</dbReference>
<dbReference type="EMBL" id="JAFBCG010000001">
    <property type="protein sequence ID" value="MBM7802649.1"/>
    <property type="molecule type" value="Genomic_DNA"/>
</dbReference>
<evidence type="ECO:0000313" key="3">
    <source>
        <dbReference type="Proteomes" id="UP000746584"/>
    </source>
</evidence>
<evidence type="ECO:0000256" key="1">
    <source>
        <dbReference type="SAM" id="MobiDB-lite"/>
    </source>
</evidence>
<sequence>MTSCAGRSATTRRTDGRHDGTEPGLQTDPTGPHDGSTTA</sequence>